<dbReference type="InterPro" id="IPR013249">
    <property type="entry name" value="RNA_pol_sigma70_r4_t2"/>
</dbReference>
<dbReference type="Gene3D" id="1.10.10.10">
    <property type="entry name" value="Winged helix-like DNA-binding domain superfamily/Winged helix DNA-binding domain"/>
    <property type="match status" value="1"/>
</dbReference>
<evidence type="ECO:0000256" key="1">
    <source>
        <dbReference type="ARBA" id="ARBA00010641"/>
    </source>
</evidence>
<dbReference type="InterPro" id="IPR007627">
    <property type="entry name" value="RNA_pol_sigma70_r2"/>
</dbReference>
<dbReference type="Gene3D" id="1.10.1740.10">
    <property type="match status" value="1"/>
</dbReference>
<keyword evidence="8" id="KW-1185">Reference proteome</keyword>
<evidence type="ECO:0000313" key="8">
    <source>
        <dbReference type="Proteomes" id="UP000235116"/>
    </source>
</evidence>
<evidence type="ECO:0000259" key="6">
    <source>
        <dbReference type="Pfam" id="PF08281"/>
    </source>
</evidence>
<evidence type="ECO:0000256" key="3">
    <source>
        <dbReference type="ARBA" id="ARBA00023082"/>
    </source>
</evidence>
<accession>A0A2K9LRQ5</accession>
<dbReference type="NCBIfam" id="TIGR02937">
    <property type="entry name" value="sigma70-ECF"/>
    <property type="match status" value="1"/>
</dbReference>
<dbReference type="InterPro" id="IPR036388">
    <property type="entry name" value="WH-like_DNA-bd_sf"/>
</dbReference>
<dbReference type="InterPro" id="IPR013324">
    <property type="entry name" value="RNA_pol_sigma_r3/r4-like"/>
</dbReference>
<dbReference type="Proteomes" id="UP000235116">
    <property type="component" value="Chromosome"/>
</dbReference>
<evidence type="ECO:0008006" key="9">
    <source>
        <dbReference type="Google" id="ProtNLM"/>
    </source>
</evidence>
<gene>
    <name evidence="7" type="ORF">Kalk_15915</name>
</gene>
<dbReference type="InterPro" id="IPR014284">
    <property type="entry name" value="RNA_pol_sigma-70_dom"/>
</dbReference>
<feature type="domain" description="RNA polymerase sigma-70 region 2" evidence="5">
    <location>
        <begin position="2"/>
        <end position="66"/>
    </location>
</feature>
<keyword evidence="3" id="KW-0731">Sigma factor</keyword>
<keyword evidence="2" id="KW-0805">Transcription regulation</keyword>
<dbReference type="OrthoDB" id="9784272at2"/>
<dbReference type="GO" id="GO:0003677">
    <property type="term" value="F:DNA binding"/>
    <property type="evidence" value="ECO:0007669"/>
    <property type="project" value="InterPro"/>
</dbReference>
<dbReference type="EMBL" id="CP022684">
    <property type="protein sequence ID" value="AUM14983.1"/>
    <property type="molecule type" value="Genomic_DNA"/>
</dbReference>
<feature type="domain" description="RNA polymerase sigma factor 70 region 4 type 2" evidence="6">
    <location>
        <begin position="94"/>
        <end position="146"/>
    </location>
</feature>
<name>A0A2K9LRQ5_9GAMM</name>
<sequence length="151" mass="18081">MRRYQDALMRTCTRYLGSMHDAEEIVHEVMLRVFHGLARFKGESSFKTWLYRIAYNESMSQLRKRRDQVDLDSVSEDEHLSTDQQRVEQDVMAMRLDRWISLLDQEDKTIVVYRAIAELEFKEIADIVGMNLSAVKMRYQRALEKLKQHYE</sequence>
<reference evidence="8" key="1">
    <citation type="submission" date="2017-08" db="EMBL/GenBank/DDBJ databases">
        <title>Direct submision.</title>
        <authorList>
            <person name="Kim S.-J."/>
            <person name="Rhee S.-K."/>
        </authorList>
    </citation>
    <scope>NUCLEOTIDE SEQUENCE [LARGE SCALE GENOMIC DNA]</scope>
    <source>
        <strain evidence="8">GI5</strain>
    </source>
</reference>
<protein>
    <recommendedName>
        <fullName evidence="9">RNA polymerase subunit sigma</fullName>
    </recommendedName>
</protein>
<dbReference type="GO" id="GO:0006352">
    <property type="term" value="P:DNA-templated transcription initiation"/>
    <property type="evidence" value="ECO:0007669"/>
    <property type="project" value="InterPro"/>
</dbReference>
<evidence type="ECO:0000259" key="5">
    <source>
        <dbReference type="Pfam" id="PF04542"/>
    </source>
</evidence>
<dbReference type="SUPFAM" id="SSF88659">
    <property type="entry name" value="Sigma3 and sigma4 domains of RNA polymerase sigma factors"/>
    <property type="match status" value="1"/>
</dbReference>
<evidence type="ECO:0000256" key="4">
    <source>
        <dbReference type="ARBA" id="ARBA00023163"/>
    </source>
</evidence>
<keyword evidence="4" id="KW-0804">Transcription</keyword>
<organism evidence="7 8">
    <name type="scientific">Ketobacter alkanivorans</name>
    <dbReference type="NCBI Taxonomy" id="1917421"/>
    <lineage>
        <taxon>Bacteria</taxon>
        <taxon>Pseudomonadati</taxon>
        <taxon>Pseudomonadota</taxon>
        <taxon>Gammaproteobacteria</taxon>
        <taxon>Pseudomonadales</taxon>
        <taxon>Ketobacteraceae</taxon>
        <taxon>Ketobacter</taxon>
    </lineage>
</organism>
<dbReference type="GO" id="GO:0016987">
    <property type="term" value="F:sigma factor activity"/>
    <property type="evidence" value="ECO:0007669"/>
    <property type="project" value="UniProtKB-KW"/>
</dbReference>
<evidence type="ECO:0000313" key="7">
    <source>
        <dbReference type="EMBL" id="AUM14983.1"/>
    </source>
</evidence>
<dbReference type="KEGG" id="kak:Kalk_15915"/>
<proteinExistence type="inferred from homology"/>
<dbReference type="SUPFAM" id="SSF88946">
    <property type="entry name" value="Sigma2 domain of RNA polymerase sigma factors"/>
    <property type="match status" value="1"/>
</dbReference>
<dbReference type="InterPro" id="IPR013325">
    <property type="entry name" value="RNA_pol_sigma_r2"/>
</dbReference>
<dbReference type="Pfam" id="PF08281">
    <property type="entry name" value="Sigma70_r4_2"/>
    <property type="match status" value="1"/>
</dbReference>
<dbReference type="Pfam" id="PF04542">
    <property type="entry name" value="Sigma70_r2"/>
    <property type="match status" value="1"/>
</dbReference>
<dbReference type="InterPro" id="IPR039425">
    <property type="entry name" value="RNA_pol_sigma-70-like"/>
</dbReference>
<comment type="similarity">
    <text evidence="1">Belongs to the sigma-70 factor family. ECF subfamily.</text>
</comment>
<evidence type="ECO:0000256" key="2">
    <source>
        <dbReference type="ARBA" id="ARBA00023015"/>
    </source>
</evidence>
<dbReference type="AlphaFoldDB" id="A0A2K9LRQ5"/>
<dbReference type="PANTHER" id="PTHR43133:SF53">
    <property type="entry name" value="ECF RNA POLYMERASE SIGMA-E FACTOR"/>
    <property type="match status" value="1"/>
</dbReference>
<dbReference type="PANTHER" id="PTHR43133">
    <property type="entry name" value="RNA POLYMERASE ECF-TYPE SIGMA FACTO"/>
    <property type="match status" value="1"/>
</dbReference>